<keyword evidence="1" id="KW-1133">Transmembrane helix</keyword>
<feature type="transmembrane region" description="Helical" evidence="1">
    <location>
        <begin position="144"/>
        <end position="165"/>
    </location>
</feature>
<protein>
    <recommendedName>
        <fullName evidence="4">Oligosaccharide repeat unit polymerase</fullName>
    </recommendedName>
</protein>
<evidence type="ECO:0008006" key="4">
    <source>
        <dbReference type="Google" id="ProtNLM"/>
    </source>
</evidence>
<dbReference type="EMBL" id="MORL01000002">
    <property type="protein sequence ID" value="OIN60281.1"/>
    <property type="molecule type" value="Genomic_DNA"/>
</dbReference>
<evidence type="ECO:0000256" key="1">
    <source>
        <dbReference type="SAM" id="Phobius"/>
    </source>
</evidence>
<reference evidence="2 3" key="1">
    <citation type="submission" date="2016-10" db="EMBL/GenBank/DDBJ databases">
        <title>Arsenicibacter rosenii gen. nov., sp. nov., an efficient arsenic-methylating bacterium isolated from an arsenic-contaminated paddy soil.</title>
        <authorList>
            <person name="Huang K."/>
        </authorList>
    </citation>
    <scope>NUCLEOTIDE SEQUENCE [LARGE SCALE GENOMIC DNA]</scope>
    <source>
        <strain evidence="2 3">SM-1</strain>
    </source>
</reference>
<organism evidence="2 3">
    <name type="scientific">Arsenicibacter rosenii</name>
    <dbReference type="NCBI Taxonomy" id="1750698"/>
    <lineage>
        <taxon>Bacteria</taxon>
        <taxon>Pseudomonadati</taxon>
        <taxon>Bacteroidota</taxon>
        <taxon>Cytophagia</taxon>
        <taxon>Cytophagales</taxon>
        <taxon>Spirosomataceae</taxon>
        <taxon>Arsenicibacter</taxon>
    </lineage>
</organism>
<feature type="transmembrane region" description="Helical" evidence="1">
    <location>
        <begin position="195"/>
        <end position="212"/>
    </location>
</feature>
<feature type="transmembrane region" description="Helical" evidence="1">
    <location>
        <begin position="172"/>
        <end position="189"/>
    </location>
</feature>
<dbReference type="Proteomes" id="UP000181790">
    <property type="component" value="Unassembled WGS sequence"/>
</dbReference>
<feature type="transmembrane region" description="Helical" evidence="1">
    <location>
        <begin position="346"/>
        <end position="366"/>
    </location>
</feature>
<feature type="transmembrane region" description="Helical" evidence="1">
    <location>
        <begin position="97"/>
        <end position="114"/>
    </location>
</feature>
<proteinExistence type="predicted"/>
<dbReference type="RefSeq" id="WP_071502075.1">
    <property type="nucleotide sequence ID" value="NZ_MORL01000002.1"/>
</dbReference>
<name>A0A1S2VNC8_9BACT</name>
<feature type="transmembrane region" description="Helical" evidence="1">
    <location>
        <begin position="60"/>
        <end position="77"/>
    </location>
</feature>
<gene>
    <name evidence="2" type="ORF">BLX24_05470</name>
</gene>
<dbReference type="AlphaFoldDB" id="A0A1S2VNC8"/>
<feature type="transmembrane region" description="Helical" evidence="1">
    <location>
        <begin position="219"/>
        <end position="242"/>
    </location>
</feature>
<feature type="transmembrane region" description="Helical" evidence="1">
    <location>
        <begin position="28"/>
        <end position="48"/>
    </location>
</feature>
<evidence type="ECO:0000313" key="2">
    <source>
        <dbReference type="EMBL" id="OIN60281.1"/>
    </source>
</evidence>
<keyword evidence="1" id="KW-0472">Membrane</keyword>
<keyword evidence="3" id="KW-1185">Reference proteome</keyword>
<keyword evidence="1" id="KW-0812">Transmembrane</keyword>
<feature type="transmembrane region" description="Helical" evidence="1">
    <location>
        <begin position="372"/>
        <end position="390"/>
    </location>
</feature>
<feature type="transmembrane region" description="Helical" evidence="1">
    <location>
        <begin position="6"/>
        <end position="21"/>
    </location>
</feature>
<comment type="caution">
    <text evidence="2">The sequence shown here is derived from an EMBL/GenBank/DDBJ whole genome shotgun (WGS) entry which is preliminary data.</text>
</comment>
<accession>A0A1S2VNC8</accession>
<dbReference type="OrthoDB" id="1445238at2"/>
<evidence type="ECO:0000313" key="3">
    <source>
        <dbReference type="Proteomes" id="UP000181790"/>
    </source>
</evidence>
<feature type="transmembrane region" description="Helical" evidence="1">
    <location>
        <begin position="320"/>
        <end position="339"/>
    </location>
</feature>
<dbReference type="NCBIfam" id="TIGR04370">
    <property type="entry name" value="glyco_rpt_poly"/>
    <property type="match status" value="1"/>
</dbReference>
<sequence length="400" mass="46174">MAIWLTHLIGISIIGSLYHVLTNSIKGFGYLDLYGLVWGLLLIGAPWIGPPFVPALSTQILYYLTWLLFLLPSFWVFRQPILNNSMVCHPVRRVKYILWFMVSMSMLANGWMLLRISSELDLLRFGWFALRFQGQRLQAGQSNVFYQLFARNFLLYLPMAFWLFMRKAIRREALLIICFIALLTASLSLTRAPILLWSLTILTSLSIFKGLSRRRVRQLALFLFSPVLLVTLSFNYTPAAFWQVTKVYLWGGAKVYESLLDQNYPGYRLYDSPYYSLDFLNYTAQKTGLIQSYPSLVRDYAPGPVTTNVYTYLDAFTLDFGVAGALFAALTLGWLAAVLHRRAFQYQAIPTVCYYAFVNYAIAMSFMNHELIRINAFLLAIELWLIHHLLKPERAWLSQS</sequence>